<comment type="caution">
    <text evidence="2">The sequence shown here is derived from an EMBL/GenBank/DDBJ whole genome shotgun (WGS) entry which is preliminary data.</text>
</comment>
<keyword evidence="1" id="KW-1133">Transmembrane helix</keyword>
<accession>A0AA39M8X9</accession>
<proteinExistence type="predicted"/>
<gene>
    <name evidence="2" type="ORF">QR680_008893</name>
</gene>
<keyword evidence="3" id="KW-1185">Reference proteome</keyword>
<evidence type="ECO:0000256" key="1">
    <source>
        <dbReference type="SAM" id="Phobius"/>
    </source>
</evidence>
<name>A0AA39M8X9_9BILA</name>
<reference evidence="2" key="1">
    <citation type="submission" date="2023-06" db="EMBL/GenBank/DDBJ databases">
        <title>Genomic analysis of the entomopathogenic nematode Steinernema hermaphroditum.</title>
        <authorList>
            <person name="Schwarz E.M."/>
            <person name="Heppert J.K."/>
            <person name="Baniya A."/>
            <person name="Schwartz H.T."/>
            <person name="Tan C.-H."/>
            <person name="Antoshechkin I."/>
            <person name="Sternberg P.W."/>
            <person name="Goodrich-Blair H."/>
            <person name="Dillman A.R."/>
        </authorList>
    </citation>
    <scope>NUCLEOTIDE SEQUENCE</scope>
    <source>
        <strain evidence="2">PS9179</strain>
        <tissue evidence="2">Whole animal</tissue>
    </source>
</reference>
<evidence type="ECO:0000313" key="3">
    <source>
        <dbReference type="Proteomes" id="UP001175271"/>
    </source>
</evidence>
<evidence type="ECO:0000313" key="2">
    <source>
        <dbReference type="EMBL" id="KAK0424864.1"/>
    </source>
</evidence>
<dbReference type="Proteomes" id="UP001175271">
    <property type="component" value="Unassembled WGS sequence"/>
</dbReference>
<organism evidence="2 3">
    <name type="scientific">Steinernema hermaphroditum</name>
    <dbReference type="NCBI Taxonomy" id="289476"/>
    <lineage>
        <taxon>Eukaryota</taxon>
        <taxon>Metazoa</taxon>
        <taxon>Ecdysozoa</taxon>
        <taxon>Nematoda</taxon>
        <taxon>Chromadorea</taxon>
        <taxon>Rhabditida</taxon>
        <taxon>Tylenchina</taxon>
        <taxon>Panagrolaimomorpha</taxon>
        <taxon>Strongyloidoidea</taxon>
        <taxon>Steinernematidae</taxon>
        <taxon>Steinernema</taxon>
    </lineage>
</organism>
<sequence length="299" mass="34003">MPTTDPTKVSADEADDTRARRIRKPRSWRHPDVRLELMFYWELLVGVLFLVAFHAFAISMWDFYQHSMAEADRMNPAGISMDEAKKIIKECDHLAKAVKHIKKAEMAAGLHGRRQFPPCARQEVPKAKQIVPSCTGYRFSYAMIDLSPLKDRELVRGDEYEEILSLQCCHPRSEGCPCGYERLPGEKRCFALVNIVNRWSDVAENRPNLCPNGGDLAGGNLSAEQIALIRTIAEPWTDIILDVRRISTKDKEDIGDAVARYVEATAEDDVISLERNPNRVERVCIVCESAAWNGDEWWI</sequence>
<feature type="transmembrane region" description="Helical" evidence="1">
    <location>
        <begin position="38"/>
        <end position="64"/>
    </location>
</feature>
<protein>
    <submittedName>
        <fullName evidence="2">Uncharacterized protein</fullName>
    </submittedName>
</protein>
<keyword evidence="1" id="KW-0472">Membrane</keyword>
<keyword evidence="1" id="KW-0812">Transmembrane</keyword>
<dbReference type="AlphaFoldDB" id="A0AA39M8X9"/>
<dbReference type="EMBL" id="JAUCMV010000001">
    <property type="protein sequence ID" value="KAK0424864.1"/>
    <property type="molecule type" value="Genomic_DNA"/>
</dbReference>